<dbReference type="PANTHER" id="PTHR12599">
    <property type="entry name" value="PTERIN-4-ALPHA-CARBINOLAMINE DEHYDRATASE"/>
    <property type="match status" value="1"/>
</dbReference>
<dbReference type="SUPFAM" id="SSF55248">
    <property type="entry name" value="PCD-like"/>
    <property type="match status" value="1"/>
</dbReference>
<comment type="similarity">
    <text evidence="2">Belongs to the pterin-4-alpha-carbinolamine dehydratase family.</text>
</comment>
<dbReference type="GO" id="GO:0006729">
    <property type="term" value="P:tetrahydrobiopterin biosynthetic process"/>
    <property type="evidence" value="ECO:0007669"/>
    <property type="project" value="InterPro"/>
</dbReference>
<dbReference type="GO" id="GO:0008124">
    <property type="term" value="F:4-alpha-hydroxytetrahydrobiopterin dehydratase activity"/>
    <property type="evidence" value="ECO:0007669"/>
    <property type="project" value="UniProtKB-EC"/>
</dbReference>
<comment type="caution">
    <text evidence="6">The sequence shown here is derived from an EMBL/GenBank/DDBJ whole genome shotgun (WGS) entry which is preliminary data.</text>
</comment>
<keyword evidence="4" id="KW-0456">Lyase</keyword>
<evidence type="ECO:0000256" key="4">
    <source>
        <dbReference type="ARBA" id="ARBA00023239"/>
    </source>
</evidence>
<evidence type="ECO:0000313" key="6">
    <source>
        <dbReference type="EMBL" id="KAF2872032.1"/>
    </source>
</evidence>
<protein>
    <recommendedName>
        <fullName evidence="3">4a-hydroxytetrahydrobiopterin dehydratase</fullName>
        <ecNumber evidence="3">4.2.1.96</ecNumber>
    </recommendedName>
    <alternativeName>
        <fullName evidence="5">4-alpha-hydroxy-tetrahydropterin dehydratase</fullName>
    </alternativeName>
</protein>
<dbReference type="Proteomes" id="UP000481861">
    <property type="component" value="Unassembled WGS sequence"/>
</dbReference>
<dbReference type="InterPro" id="IPR001533">
    <property type="entry name" value="Pterin_deHydtase"/>
</dbReference>
<dbReference type="PANTHER" id="PTHR12599:SF0">
    <property type="entry name" value="PTERIN-4-ALPHA-CARBINOLAMINE DEHYDRATASE"/>
    <property type="match status" value="1"/>
</dbReference>
<evidence type="ECO:0000313" key="7">
    <source>
        <dbReference type="Proteomes" id="UP000481861"/>
    </source>
</evidence>
<dbReference type="OrthoDB" id="277398at2759"/>
<name>A0A7C8IA37_9PLEO</name>
<dbReference type="CDD" id="cd00488">
    <property type="entry name" value="PCD_DCoH"/>
    <property type="match status" value="1"/>
</dbReference>
<dbReference type="AlphaFoldDB" id="A0A7C8IA37"/>
<accession>A0A7C8IA37</accession>
<organism evidence="6 7">
    <name type="scientific">Massariosphaeria phaeospora</name>
    <dbReference type="NCBI Taxonomy" id="100035"/>
    <lineage>
        <taxon>Eukaryota</taxon>
        <taxon>Fungi</taxon>
        <taxon>Dikarya</taxon>
        <taxon>Ascomycota</taxon>
        <taxon>Pezizomycotina</taxon>
        <taxon>Dothideomycetes</taxon>
        <taxon>Pleosporomycetidae</taxon>
        <taxon>Pleosporales</taxon>
        <taxon>Pleosporales incertae sedis</taxon>
        <taxon>Massariosphaeria</taxon>
    </lineage>
</organism>
<dbReference type="Gene3D" id="3.30.1360.20">
    <property type="entry name" value="Transcriptional coactivator/pterin dehydratase"/>
    <property type="match status" value="1"/>
</dbReference>
<evidence type="ECO:0000256" key="2">
    <source>
        <dbReference type="ARBA" id="ARBA00006472"/>
    </source>
</evidence>
<evidence type="ECO:0000256" key="5">
    <source>
        <dbReference type="ARBA" id="ARBA00030497"/>
    </source>
</evidence>
<dbReference type="EC" id="4.2.1.96" evidence="3"/>
<evidence type="ECO:0000256" key="1">
    <source>
        <dbReference type="ARBA" id="ARBA00001554"/>
    </source>
</evidence>
<proteinExistence type="inferred from homology"/>
<sequence>MIRPYMHLPEILHSAGGEAPRITFAANQPPELHDRLSRLSAWSITPSKMGITREFIFPSFHAAWHFMDIVAGECKTKQHHPSWHNLYNRVTIEWTTHKPLGLSIKDVEMAELCDRVADQVGLRKKT</sequence>
<dbReference type="InterPro" id="IPR036428">
    <property type="entry name" value="PCD_sf"/>
</dbReference>
<dbReference type="EMBL" id="JAADJZ010000010">
    <property type="protein sequence ID" value="KAF2872032.1"/>
    <property type="molecule type" value="Genomic_DNA"/>
</dbReference>
<keyword evidence="7" id="KW-1185">Reference proteome</keyword>
<gene>
    <name evidence="6" type="ORF">BDV95DRAFT_628477</name>
</gene>
<comment type="catalytic activity">
    <reaction evidence="1">
        <text>(4aS,6R)-4a-hydroxy-L-erythro-5,6,7,8-tetrahydrobiopterin = (6R)-L-erythro-6,7-dihydrobiopterin + H2O</text>
        <dbReference type="Rhea" id="RHEA:11920"/>
        <dbReference type="ChEBI" id="CHEBI:15377"/>
        <dbReference type="ChEBI" id="CHEBI:15642"/>
        <dbReference type="ChEBI" id="CHEBI:43120"/>
        <dbReference type="EC" id="4.2.1.96"/>
    </reaction>
</comment>
<dbReference type="Pfam" id="PF01329">
    <property type="entry name" value="Pterin_4a"/>
    <property type="match status" value="1"/>
</dbReference>
<reference evidence="6 7" key="1">
    <citation type="submission" date="2020-01" db="EMBL/GenBank/DDBJ databases">
        <authorList>
            <consortium name="DOE Joint Genome Institute"/>
            <person name="Haridas S."/>
            <person name="Albert R."/>
            <person name="Binder M."/>
            <person name="Bloem J."/>
            <person name="Labutti K."/>
            <person name="Salamov A."/>
            <person name="Andreopoulos B."/>
            <person name="Baker S.E."/>
            <person name="Barry K."/>
            <person name="Bills G."/>
            <person name="Bluhm B.H."/>
            <person name="Cannon C."/>
            <person name="Castanera R."/>
            <person name="Culley D.E."/>
            <person name="Daum C."/>
            <person name="Ezra D."/>
            <person name="Gonzalez J.B."/>
            <person name="Henrissat B."/>
            <person name="Kuo A."/>
            <person name="Liang C."/>
            <person name="Lipzen A."/>
            <person name="Lutzoni F."/>
            <person name="Magnuson J."/>
            <person name="Mondo S."/>
            <person name="Nolan M."/>
            <person name="Ohm R."/>
            <person name="Pangilinan J."/>
            <person name="Park H.-J.H."/>
            <person name="Ramirez L."/>
            <person name="Alfaro M."/>
            <person name="Sun H."/>
            <person name="Tritt A."/>
            <person name="Yoshinaga Y."/>
            <person name="Zwiers L.-H.L."/>
            <person name="Turgeon B.G."/>
            <person name="Goodwin S.B."/>
            <person name="Spatafora J.W."/>
            <person name="Crous P.W."/>
            <person name="Grigoriev I.V."/>
        </authorList>
    </citation>
    <scope>NUCLEOTIDE SEQUENCE [LARGE SCALE GENOMIC DNA]</scope>
    <source>
        <strain evidence="6 7">CBS 611.86</strain>
    </source>
</reference>
<evidence type="ECO:0000256" key="3">
    <source>
        <dbReference type="ARBA" id="ARBA00013252"/>
    </source>
</evidence>